<dbReference type="InParanoid" id="A2DXK0"/>
<accession>A2DXK0</accession>
<dbReference type="EMBL" id="DS113264">
    <property type="protein sequence ID" value="EAY14829.1"/>
    <property type="molecule type" value="Genomic_DNA"/>
</dbReference>
<dbReference type="RefSeq" id="XP_001327052.1">
    <property type="nucleotide sequence ID" value="XM_001327017.1"/>
</dbReference>
<reference evidence="5" key="1">
    <citation type="submission" date="2006-10" db="EMBL/GenBank/DDBJ databases">
        <authorList>
            <person name="Amadeo P."/>
            <person name="Zhao Q."/>
            <person name="Wortman J."/>
            <person name="Fraser-Liggett C."/>
            <person name="Carlton J."/>
        </authorList>
    </citation>
    <scope>NUCLEOTIDE SEQUENCE</scope>
    <source>
        <strain evidence="5">G3</strain>
    </source>
</reference>
<organism evidence="5 6">
    <name type="scientific">Trichomonas vaginalis (strain ATCC PRA-98 / G3)</name>
    <dbReference type="NCBI Taxonomy" id="412133"/>
    <lineage>
        <taxon>Eukaryota</taxon>
        <taxon>Metamonada</taxon>
        <taxon>Parabasalia</taxon>
        <taxon>Trichomonadida</taxon>
        <taxon>Trichomonadidae</taxon>
        <taxon>Trichomonas</taxon>
    </lineage>
</organism>
<dbReference type="STRING" id="5722.A2DXK0"/>
<comment type="subcellular location">
    <subcellularLocation>
        <location evidence="1">Membrane</location>
        <topology evidence="1">Multi-pass membrane protein</topology>
    </subcellularLocation>
</comment>
<keyword evidence="3" id="KW-1133">Transmembrane helix</keyword>
<reference evidence="5" key="2">
    <citation type="journal article" date="2007" name="Science">
        <title>Draft genome sequence of the sexually transmitted pathogen Trichomonas vaginalis.</title>
        <authorList>
            <person name="Carlton J.M."/>
            <person name="Hirt R.P."/>
            <person name="Silva J.C."/>
            <person name="Delcher A.L."/>
            <person name="Schatz M."/>
            <person name="Zhao Q."/>
            <person name="Wortman J.R."/>
            <person name="Bidwell S.L."/>
            <person name="Alsmark U.C.M."/>
            <person name="Besteiro S."/>
            <person name="Sicheritz-Ponten T."/>
            <person name="Noel C.J."/>
            <person name="Dacks J.B."/>
            <person name="Foster P.G."/>
            <person name="Simillion C."/>
            <person name="Van de Peer Y."/>
            <person name="Miranda-Saavedra D."/>
            <person name="Barton G.J."/>
            <person name="Westrop G.D."/>
            <person name="Mueller S."/>
            <person name="Dessi D."/>
            <person name="Fiori P.L."/>
            <person name="Ren Q."/>
            <person name="Paulsen I."/>
            <person name="Zhang H."/>
            <person name="Bastida-Corcuera F.D."/>
            <person name="Simoes-Barbosa A."/>
            <person name="Brown M.T."/>
            <person name="Hayes R.D."/>
            <person name="Mukherjee M."/>
            <person name="Okumura C.Y."/>
            <person name="Schneider R."/>
            <person name="Smith A.J."/>
            <person name="Vanacova S."/>
            <person name="Villalvazo M."/>
            <person name="Haas B.J."/>
            <person name="Pertea M."/>
            <person name="Feldblyum T.V."/>
            <person name="Utterback T.R."/>
            <person name="Shu C.L."/>
            <person name="Osoegawa K."/>
            <person name="de Jong P.J."/>
            <person name="Hrdy I."/>
            <person name="Horvathova L."/>
            <person name="Zubacova Z."/>
            <person name="Dolezal P."/>
            <person name="Malik S.B."/>
            <person name="Logsdon J.M. Jr."/>
            <person name="Henze K."/>
            <person name="Gupta A."/>
            <person name="Wang C.C."/>
            <person name="Dunne R.L."/>
            <person name="Upcroft J.A."/>
            <person name="Upcroft P."/>
            <person name="White O."/>
            <person name="Salzberg S.L."/>
            <person name="Tang P."/>
            <person name="Chiu C.-H."/>
            <person name="Lee Y.-S."/>
            <person name="Embley T.M."/>
            <person name="Coombs G.H."/>
            <person name="Mottram J.C."/>
            <person name="Tachezy J."/>
            <person name="Fraser-Liggett C.M."/>
            <person name="Johnson P.J."/>
        </authorList>
    </citation>
    <scope>NUCLEOTIDE SEQUENCE [LARGE SCALE GENOMIC DNA]</scope>
    <source>
        <strain evidence="5">G3</strain>
    </source>
</reference>
<dbReference type="VEuPathDB" id="TrichDB:TVAGG3_0048040"/>
<evidence type="ECO:0000313" key="5">
    <source>
        <dbReference type="EMBL" id="EAY14829.1"/>
    </source>
</evidence>
<keyword evidence="6" id="KW-1185">Reference proteome</keyword>
<keyword evidence="4" id="KW-0472">Membrane</keyword>
<evidence type="ECO:0000256" key="2">
    <source>
        <dbReference type="ARBA" id="ARBA00022692"/>
    </source>
</evidence>
<protein>
    <submittedName>
        <fullName evidence="5">Uncharacterized protein</fullName>
    </submittedName>
</protein>
<dbReference type="GO" id="GO:0016020">
    <property type="term" value="C:membrane"/>
    <property type="evidence" value="ECO:0007669"/>
    <property type="project" value="UniProtKB-SubCell"/>
</dbReference>
<proteinExistence type="predicted"/>
<dbReference type="KEGG" id="tva:4772828"/>
<evidence type="ECO:0000256" key="3">
    <source>
        <dbReference type="ARBA" id="ARBA00022989"/>
    </source>
</evidence>
<evidence type="ECO:0000256" key="1">
    <source>
        <dbReference type="ARBA" id="ARBA00004141"/>
    </source>
</evidence>
<dbReference type="PANTHER" id="PTHR11827:SF72">
    <property type="entry name" value="GH08340P"/>
    <property type="match status" value="1"/>
</dbReference>
<dbReference type="VEuPathDB" id="TrichDB:TVAG_437400"/>
<evidence type="ECO:0000313" key="6">
    <source>
        <dbReference type="Proteomes" id="UP000001542"/>
    </source>
</evidence>
<dbReference type="InterPro" id="IPR004842">
    <property type="entry name" value="SLC12A_fam"/>
</dbReference>
<gene>
    <name evidence="5" type="ORF">TVAG_410950</name>
</gene>
<dbReference type="Proteomes" id="UP000001542">
    <property type="component" value="Unassembled WGS sequence"/>
</dbReference>
<name>A2DXK0_TRIV3</name>
<dbReference type="PANTHER" id="PTHR11827">
    <property type="entry name" value="SOLUTE CARRIER FAMILY 12, CATION COTRANSPORTERS"/>
    <property type="match status" value="1"/>
</dbReference>
<sequence length="220" mass="25140">MISWKATIINWIIFVILYAISRWKGSDKNWGSLLQAQAFYKAYRHAMSTQRISLNPKLFRINLLTIVDENEKFEETSLPFIDKVIGGEGFCIVSQMINESHGLNVAIEHRNNLQKYYANSHNVFYETIMATSPREALVRQMLTAGVGAFRPNTVFMDLDGRSEADIHEMTMEILQAKYGLILATRPNEINLSSDYIDIYWLSDEGGLTVLTGYIMAKTLK</sequence>
<keyword evidence="2" id="KW-0812">Transmembrane</keyword>
<dbReference type="OrthoDB" id="2020542at2759"/>
<dbReference type="GO" id="GO:0015377">
    <property type="term" value="F:chloride:monoatomic cation symporter activity"/>
    <property type="evidence" value="ECO:0007669"/>
    <property type="project" value="InterPro"/>
</dbReference>
<dbReference type="AlphaFoldDB" id="A2DXK0"/>
<evidence type="ECO:0000256" key="4">
    <source>
        <dbReference type="ARBA" id="ARBA00023136"/>
    </source>
</evidence>